<evidence type="ECO:0000313" key="1">
    <source>
        <dbReference type="EMBL" id="KAK9930333.1"/>
    </source>
</evidence>
<accession>A0AAW1X1Y1</accession>
<evidence type="ECO:0000313" key="2">
    <source>
        <dbReference type="Proteomes" id="UP001457282"/>
    </source>
</evidence>
<sequence length="85" mass="9435">MTMFCAKGDGCVRSRLDLHCLVDFIRWLMGVGEGWTSLGLLGSLKVSHQFTTSSKDGDHGGSAYWWCVQPPKSPLLATWFDIKLS</sequence>
<dbReference type="AlphaFoldDB" id="A0AAW1X1Y1"/>
<keyword evidence="2" id="KW-1185">Reference proteome</keyword>
<reference evidence="1 2" key="1">
    <citation type="journal article" date="2023" name="G3 (Bethesda)">
        <title>A chromosome-length genome assembly and annotation of blackberry (Rubus argutus, cv. 'Hillquist').</title>
        <authorList>
            <person name="Bruna T."/>
            <person name="Aryal R."/>
            <person name="Dudchenko O."/>
            <person name="Sargent D.J."/>
            <person name="Mead D."/>
            <person name="Buti M."/>
            <person name="Cavallini A."/>
            <person name="Hytonen T."/>
            <person name="Andres J."/>
            <person name="Pham M."/>
            <person name="Weisz D."/>
            <person name="Mascagni F."/>
            <person name="Usai G."/>
            <person name="Natali L."/>
            <person name="Bassil N."/>
            <person name="Fernandez G.E."/>
            <person name="Lomsadze A."/>
            <person name="Armour M."/>
            <person name="Olukolu B."/>
            <person name="Poorten T."/>
            <person name="Britton C."/>
            <person name="Davik J."/>
            <person name="Ashrafi H."/>
            <person name="Aiden E.L."/>
            <person name="Borodovsky M."/>
            <person name="Worthington M."/>
        </authorList>
    </citation>
    <scope>NUCLEOTIDE SEQUENCE [LARGE SCALE GENOMIC DNA]</scope>
    <source>
        <strain evidence="1">PI 553951</strain>
    </source>
</reference>
<dbReference type="EMBL" id="JBEDUW010000005">
    <property type="protein sequence ID" value="KAK9930333.1"/>
    <property type="molecule type" value="Genomic_DNA"/>
</dbReference>
<proteinExistence type="predicted"/>
<gene>
    <name evidence="1" type="ORF">M0R45_027372</name>
</gene>
<comment type="caution">
    <text evidence="1">The sequence shown here is derived from an EMBL/GenBank/DDBJ whole genome shotgun (WGS) entry which is preliminary data.</text>
</comment>
<name>A0AAW1X1Y1_RUBAR</name>
<organism evidence="1 2">
    <name type="scientific">Rubus argutus</name>
    <name type="common">Southern blackberry</name>
    <dbReference type="NCBI Taxonomy" id="59490"/>
    <lineage>
        <taxon>Eukaryota</taxon>
        <taxon>Viridiplantae</taxon>
        <taxon>Streptophyta</taxon>
        <taxon>Embryophyta</taxon>
        <taxon>Tracheophyta</taxon>
        <taxon>Spermatophyta</taxon>
        <taxon>Magnoliopsida</taxon>
        <taxon>eudicotyledons</taxon>
        <taxon>Gunneridae</taxon>
        <taxon>Pentapetalae</taxon>
        <taxon>rosids</taxon>
        <taxon>fabids</taxon>
        <taxon>Rosales</taxon>
        <taxon>Rosaceae</taxon>
        <taxon>Rosoideae</taxon>
        <taxon>Rosoideae incertae sedis</taxon>
        <taxon>Rubus</taxon>
    </lineage>
</organism>
<protein>
    <submittedName>
        <fullName evidence="1">Uncharacterized protein</fullName>
    </submittedName>
</protein>
<dbReference type="Proteomes" id="UP001457282">
    <property type="component" value="Unassembled WGS sequence"/>
</dbReference>